<protein>
    <recommendedName>
        <fullName evidence="4">Autophagy-related protein</fullName>
    </recommendedName>
</protein>
<dbReference type="AlphaFoldDB" id="A0A0C9UIC7"/>
<keyword evidence="3" id="KW-1185">Reference proteome</keyword>
<dbReference type="HOGENOM" id="CLU_3107953_0_0_1"/>
<sequence length="51" mass="5909">MALPPLEQSSIDISIQSDSSDVLDRFRFLFFFWELYAVVVCVGSPFFFDIL</sequence>
<evidence type="ECO:0000313" key="2">
    <source>
        <dbReference type="EMBL" id="KIJ24930.1"/>
    </source>
</evidence>
<evidence type="ECO:0000313" key="3">
    <source>
        <dbReference type="Proteomes" id="UP000054279"/>
    </source>
</evidence>
<dbReference type="EMBL" id="KN837446">
    <property type="protein sequence ID" value="KIJ24930.1"/>
    <property type="molecule type" value="Genomic_DNA"/>
</dbReference>
<proteinExistence type="predicted"/>
<evidence type="ECO:0000256" key="1">
    <source>
        <dbReference type="SAM" id="Phobius"/>
    </source>
</evidence>
<gene>
    <name evidence="2" type="ORF">M422DRAFT_274178</name>
</gene>
<feature type="transmembrane region" description="Helical" evidence="1">
    <location>
        <begin position="28"/>
        <end position="48"/>
    </location>
</feature>
<keyword evidence="1" id="KW-1133">Transmembrane helix</keyword>
<name>A0A0C9UIC7_SPHS4</name>
<reference evidence="2 3" key="1">
    <citation type="submission" date="2014-06" db="EMBL/GenBank/DDBJ databases">
        <title>Evolutionary Origins and Diversification of the Mycorrhizal Mutualists.</title>
        <authorList>
            <consortium name="DOE Joint Genome Institute"/>
            <consortium name="Mycorrhizal Genomics Consortium"/>
            <person name="Kohler A."/>
            <person name="Kuo A."/>
            <person name="Nagy L.G."/>
            <person name="Floudas D."/>
            <person name="Copeland A."/>
            <person name="Barry K.W."/>
            <person name="Cichocki N."/>
            <person name="Veneault-Fourrey C."/>
            <person name="LaButti K."/>
            <person name="Lindquist E.A."/>
            <person name="Lipzen A."/>
            <person name="Lundell T."/>
            <person name="Morin E."/>
            <person name="Murat C."/>
            <person name="Riley R."/>
            <person name="Ohm R."/>
            <person name="Sun H."/>
            <person name="Tunlid A."/>
            <person name="Henrissat B."/>
            <person name="Grigoriev I.V."/>
            <person name="Hibbett D.S."/>
            <person name="Martin F."/>
        </authorList>
    </citation>
    <scope>NUCLEOTIDE SEQUENCE [LARGE SCALE GENOMIC DNA]</scope>
    <source>
        <strain evidence="2 3">SS14</strain>
    </source>
</reference>
<dbReference type="Proteomes" id="UP000054279">
    <property type="component" value="Unassembled WGS sequence"/>
</dbReference>
<keyword evidence="1" id="KW-0812">Transmembrane</keyword>
<organism evidence="2 3">
    <name type="scientific">Sphaerobolus stellatus (strain SS14)</name>
    <dbReference type="NCBI Taxonomy" id="990650"/>
    <lineage>
        <taxon>Eukaryota</taxon>
        <taxon>Fungi</taxon>
        <taxon>Dikarya</taxon>
        <taxon>Basidiomycota</taxon>
        <taxon>Agaricomycotina</taxon>
        <taxon>Agaricomycetes</taxon>
        <taxon>Phallomycetidae</taxon>
        <taxon>Geastrales</taxon>
        <taxon>Sphaerobolaceae</taxon>
        <taxon>Sphaerobolus</taxon>
    </lineage>
</organism>
<evidence type="ECO:0008006" key="4">
    <source>
        <dbReference type="Google" id="ProtNLM"/>
    </source>
</evidence>
<accession>A0A0C9UIC7</accession>
<keyword evidence="1" id="KW-0472">Membrane</keyword>